<dbReference type="RefSeq" id="WP_114960778.1">
    <property type="nucleotide sequence ID" value="NZ_MSZW01000003.1"/>
</dbReference>
<proteinExistence type="predicted"/>
<feature type="transmembrane region" description="Helical" evidence="2">
    <location>
        <begin position="308"/>
        <end position="328"/>
    </location>
</feature>
<name>A0A4R3MYE1_9GAMM</name>
<feature type="compositionally biased region" description="Low complexity" evidence="1">
    <location>
        <begin position="201"/>
        <end position="217"/>
    </location>
</feature>
<evidence type="ECO:0000313" key="4">
    <source>
        <dbReference type="Proteomes" id="UP000295414"/>
    </source>
</evidence>
<feature type="transmembrane region" description="Helical" evidence="2">
    <location>
        <begin position="348"/>
        <end position="365"/>
    </location>
</feature>
<keyword evidence="2" id="KW-0812">Transmembrane</keyword>
<reference evidence="3 4" key="1">
    <citation type="submission" date="2019-03" db="EMBL/GenBank/DDBJ databases">
        <title>Genomic Encyclopedia of Type Strains, Phase IV (KMG-IV): sequencing the most valuable type-strain genomes for metagenomic binning, comparative biology and taxonomic classification.</title>
        <authorList>
            <person name="Goeker M."/>
        </authorList>
    </citation>
    <scope>NUCLEOTIDE SEQUENCE [LARGE SCALE GENOMIC DNA]</scope>
    <source>
        <strain evidence="3 4">DSM 13605</strain>
    </source>
</reference>
<comment type="caution">
    <text evidence="3">The sequence shown here is derived from an EMBL/GenBank/DDBJ whole genome shotgun (WGS) entry which is preliminary data.</text>
</comment>
<accession>A0A4R3MYE1</accession>
<keyword evidence="2" id="KW-0472">Membrane</keyword>
<evidence type="ECO:0000256" key="2">
    <source>
        <dbReference type="SAM" id="Phobius"/>
    </source>
</evidence>
<organism evidence="3 4">
    <name type="scientific">Thermomonas haemolytica</name>
    <dbReference type="NCBI Taxonomy" id="141949"/>
    <lineage>
        <taxon>Bacteria</taxon>
        <taxon>Pseudomonadati</taxon>
        <taxon>Pseudomonadota</taxon>
        <taxon>Gammaproteobacteria</taxon>
        <taxon>Lysobacterales</taxon>
        <taxon>Lysobacteraceae</taxon>
        <taxon>Thermomonas</taxon>
    </lineage>
</organism>
<dbReference type="EMBL" id="SMAP01000009">
    <property type="protein sequence ID" value="TCT21678.1"/>
    <property type="molecule type" value="Genomic_DNA"/>
</dbReference>
<feature type="region of interest" description="Disordered" evidence="1">
    <location>
        <begin position="182"/>
        <end position="224"/>
    </location>
</feature>
<evidence type="ECO:0000256" key="1">
    <source>
        <dbReference type="SAM" id="MobiDB-lite"/>
    </source>
</evidence>
<evidence type="ECO:0000313" key="3">
    <source>
        <dbReference type="EMBL" id="TCT21678.1"/>
    </source>
</evidence>
<dbReference type="InterPro" id="IPR022134">
    <property type="entry name" value="DUF3667"/>
</dbReference>
<sequence>MTASDDPAPAAAPAPPSCRNCGVALLGPHCHACGQPVKGLMRPLGSVFGDLLDSVFDFDARILRTLRPLFTRPGFLTLEYLAGRQVRYVTPFRLFFFLAVLAFFVARLTVQVNTTTTGLDAADPILQATSVQEVERLRDARLQELEAARKQMQGTPAALGMAGIATAEQAVREAASARIRKLQRAAPAAPASGTGAGTDAGTGAAPQATPAAPPAASGDGGLMINGERWDAAQHPIAIGWLPGFANHWLNEQAHRASDNIARLKNDPGAFKDAVLSAIPSTLFVLVPVFALLLKLAYLFQRRLYMEHLIVALHSHAFLCLSLLLMLLAHVPAETFAPEGSWLNGVFDWIEGLLLLWMPVYLLLMQKRVYAQGWPMTLLKFGVLGGVYSVLLACAVSAAAMIGLVSM</sequence>
<dbReference type="OrthoDB" id="9111327at2"/>
<dbReference type="Pfam" id="PF12412">
    <property type="entry name" value="DUF3667"/>
    <property type="match status" value="1"/>
</dbReference>
<feature type="transmembrane region" description="Helical" evidence="2">
    <location>
        <begin position="92"/>
        <end position="110"/>
    </location>
</feature>
<protein>
    <submittedName>
        <fullName evidence="3">Uncharacterized protein DUF3667</fullName>
    </submittedName>
</protein>
<feature type="transmembrane region" description="Helical" evidence="2">
    <location>
        <begin position="377"/>
        <end position="404"/>
    </location>
</feature>
<dbReference type="Proteomes" id="UP000295414">
    <property type="component" value="Unassembled WGS sequence"/>
</dbReference>
<dbReference type="AlphaFoldDB" id="A0A4R3MYE1"/>
<keyword evidence="2" id="KW-1133">Transmembrane helix</keyword>
<gene>
    <name evidence="3" type="ORF">EDC34_10998</name>
</gene>
<keyword evidence="4" id="KW-1185">Reference proteome</keyword>
<feature type="transmembrane region" description="Helical" evidence="2">
    <location>
        <begin position="273"/>
        <end position="296"/>
    </location>
</feature>